<proteinExistence type="predicted"/>
<sequence>MSDYQTKTRTTARAAAGIVATARAGAKAWQDGKLTHAYADTMVTEAEEDIGSVVSTFDSRQPPTQAAIALRDRIDAPLESASNALSDLRIALRRSDHEGVKSATDDLAAPQRSLEGLEQVGL</sequence>
<organism evidence="2 3">
    <name type="scientific">Flexivirga aerilata</name>
    <dbReference type="NCBI Taxonomy" id="1656889"/>
    <lineage>
        <taxon>Bacteria</taxon>
        <taxon>Bacillati</taxon>
        <taxon>Actinomycetota</taxon>
        <taxon>Actinomycetes</taxon>
        <taxon>Micrococcales</taxon>
        <taxon>Dermacoccaceae</taxon>
        <taxon>Flexivirga</taxon>
    </lineage>
</organism>
<feature type="region of interest" description="Disordered" evidence="1">
    <location>
        <begin position="98"/>
        <end position="122"/>
    </location>
</feature>
<dbReference type="RefSeq" id="WP_171157957.1">
    <property type="nucleotide sequence ID" value="NZ_JABENB010000003.1"/>
</dbReference>
<keyword evidence="3" id="KW-1185">Reference proteome</keyword>
<gene>
    <name evidence="2" type="ORF">HJ588_17375</name>
</gene>
<name>A0A849AWI6_9MICO</name>
<reference evidence="2 3" key="1">
    <citation type="submission" date="2020-05" db="EMBL/GenBank/DDBJ databases">
        <title>Flexivirga sp. ID2601S isolated from air conditioner.</title>
        <authorList>
            <person name="Kim D.H."/>
        </authorList>
    </citation>
    <scope>NUCLEOTIDE SEQUENCE [LARGE SCALE GENOMIC DNA]</scope>
    <source>
        <strain evidence="2 3">ID2601S</strain>
    </source>
</reference>
<evidence type="ECO:0000313" key="3">
    <source>
        <dbReference type="Proteomes" id="UP000557772"/>
    </source>
</evidence>
<dbReference type="EMBL" id="JABENB010000003">
    <property type="protein sequence ID" value="NNG41032.1"/>
    <property type="molecule type" value="Genomic_DNA"/>
</dbReference>
<evidence type="ECO:0000313" key="2">
    <source>
        <dbReference type="EMBL" id="NNG41032.1"/>
    </source>
</evidence>
<dbReference type="Proteomes" id="UP000557772">
    <property type="component" value="Unassembled WGS sequence"/>
</dbReference>
<dbReference type="AlphaFoldDB" id="A0A849AWI6"/>
<comment type="caution">
    <text evidence="2">The sequence shown here is derived from an EMBL/GenBank/DDBJ whole genome shotgun (WGS) entry which is preliminary data.</text>
</comment>
<protein>
    <submittedName>
        <fullName evidence="2">Uncharacterized protein</fullName>
    </submittedName>
</protein>
<accession>A0A849AWI6</accession>
<evidence type="ECO:0000256" key="1">
    <source>
        <dbReference type="SAM" id="MobiDB-lite"/>
    </source>
</evidence>